<name>A0ABS1SHC4_9MICO</name>
<evidence type="ECO:0000313" key="4">
    <source>
        <dbReference type="Proteomes" id="UP001645859"/>
    </source>
</evidence>
<keyword evidence="2" id="KW-0472">Membrane</keyword>
<sequence length="148" mass="14730">MSTPDAAAAQPQQDPASQNAAQPEAAAGTEDAATTPPAPEAAVAPEAAEEAAEPVIVAAEREVVLQRSVRYGRLLIGGLVLGAVVAMLASLLFPVGEDADYTLGQAAGFMALIGGAIGLFLGGLLALILGGVARRSSGRGVAIQSDVR</sequence>
<dbReference type="RefSeq" id="WP_202343916.1">
    <property type="nucleotide sequence ID" value="NZ_BAAAPI010000008.1"/>
</dbReference>
<evidence type="ECO:0000256" key="2">
    <source>
        <dbReference type="SAM" id="Phobius"/>
    </source>
</evidence>
<keyword evidence="2" id="KW-0812">Transmembrane</keyword>
<protein>
    <recommendedName>
        <fullName evidence="5">MFS transporter</fullName>
    </recommendedName>
</protein>
<feature type="transmembrane region" description="Helical" evidence="2">
    <location>
        <begin position="107"/>
        <end position="129"/>
    </location>
</feature>
<dbReference type="EMBL" id="QYAC01000002">
    <property type="protein sequence ID" value="MBL3678663.1"/>
    <property type="molecule type" value="Genomic_DNA"/>
</dbReference>
<reference evidence="3 4" key="1">
    <citation type="submission" date="2018-09" db="EMBL/GenBank/DDBJ databases">
        <title>Comparative genomics of Leucobacter spp.</title>
        <authorList>
            <person name="Reis A.C."/>
            <person name="Kolvenbach B.A."/>
            <person name="Corvini P.F.X."/>
            <person name="Nunes O.C."/>
        </authorList>
    </citation>
    <scope>NUCLEOTIDE SEQUENCE [LARGE SCALE GENOMIC DNA]</scope>
    <source>
        <strain evidence="3 4">TAN 31504</strain>
    </source>
</reference>
<accession>A0ABS1SHC4</accession>
<gene>
    <name evidence="3" type="ORF">D3230_05040</name>
</gene>
<evidence type="ECO:0008006" key="5">
    <source>
        <dbReference type="Google" id="ProtNLM"/>
    </source>
</evidence>
<organism evidence="3 4">
    <name type="scientific">Leucobacter chromiireducens subsp. solipictus</name>
    <dbReference type="NCBI Taxonomy" id="398235"/>
    <lineage>
        <taxon>Bacteria</taxon>
        <taxon>Bacillati</taxon>
        <taxon>Actinomycetota</taxon>
        <taxon>Actinomycetes</taxon>
        <taxon>Micrococcales</taxon>
        <taxon>Microbacteriaceae</taxon>
        <taxon>Leucobacter</taxon>
    </lineage>
</organism>
<dbReference type="Proteomes" id="UP001645859">
    <property type="component" value="Unassembled WGS sequence"/>
</dbReference>
<feature type="region of interest" description="Disordered" evidence="1">
    <location>
        <begin position="1"/>
        <end position="46"/>
    </location>
</feature>
<evidence type="ECO:0000313" key="3">
    <source>
        <dbReference type="EMBL" id="MBL3678663.1"/>
    </source>
</evidence>
<evidence type="ECO:0000256" key="1">
    <source>
        <dbReference type="SAM" id="MobiDB-lite"/>
    </source>
</evidence>
<keyword evidence="4" id="KW-1185">Reference proteome</keyword>
<comment type="caution">
    <text evidence="3">The sequence shown here is derived from an EMBL/GenBank/DDBJ whole genome shotgun (WGS) entry which is preliminary data.</text>
</comment>
<keyword evidence="2" id="KW-1133">Transmembrane helix</keyword>
<proteinExistence type="predicted"/>
<feature type="transmembrane region" description="Helical" evidence="2">
    <location>
        <begin position="74"/>
        <end position="95"/>
    </location>
</feature>